<evidence type="ECO:0000256" key="11">
    <source>
        <dbReference type="ARBA" id="ARBA00023027"/>
    </source>
</evidence>
<evidence type="ECO:0000256" key="14">
    <source>
        <dbReference type="ARBA" id="ARBA00049551"/>
    </source>
</evidence>
<dbReference type="GO" id="GO:0008137">
    <property type="term" value="F:NADH dehydrogenase (ubiquinone) activity"/>
    <property type="evidence" value="ECO:0007669"/>
    <property type="project" value="UniProtKB-UniRule"/>
</dbReference>
<keyword evidence="9 15" id="KW-0249">Electron transport</keyword>
<keyword evidence="13 15" id="KW-0472">Membrane</keyword>
<keyword evidence="12 15" id="KW-0496">Mitochondrion</keyword>
<organism evidence="16">
    <name type="scientific">Clytra quadripunctata</name>
    <dbReference type="NCBI Taxonomy" id="1425548"/>
    <lineage>
        <taxon>Eukaryota</taxon>
        <taxon>Metazoa</taxon>
        <taxon>Ecdysozoa</taxon>
        <taxon>Arthropoda</taxon>
        <taxon>Hexapoda</taxon>
        <taxon>Insecta</taxon>
        <taxon>Pterygota</taxon>
        <taxon>Neoptera</taxon>
        <taxon>Endopterygota</taxon>
        <taxon>Coleoptera</taxon>
        <taxon>Polyphaga</taxon>
        <taxon>Cucujiformia</taxon>
        <taxon>Chrysomeloidea</taxon>
        <taxon>Chrysomelidae</taxon>
        <taxon>Clytrinae</taxon>
        <taxon>Clytra</taxon>
    </lineage>
</organism>
<evidence type="ECO:0000313" key="16">
    <source>
        <dbReference type="EMBL" id="APX40340.1"/>
    </source>
</evidence>
<keyword evidence="7 15" id="KW-0812">Transmembrane</keyword>
<feature type="transmembrane region" description="Helical" evidence="15">
    <location>
        <begin position="45"/>
        <end position="64"/>
    </location>
</feature>
<keyword evidence="11 15" id="KW-0520">NAD</keyword>
<comment type="catalytic activity">
    <reaction evidence="14 15">
        <text>a ubiquinone + NADH + 5 H(+)(in) = a ubiquinol + NAD(+) + 4 H(+)(out)</text>
        <dbReference type="Rhea" id="RHEA:29091"/>
        <dbReference type="Rhea" id="RHEA-COMP:9565"/>
        <dbReference type="Rhea" id="RHEA-COMP:9566"/>
        <dbReference type="ChEBI" id="CHEBI:15378"/>
        <dbReference type="ChEBI" id="CHEBI:16389"/>
        <dbReference type="ChEBI" id="CHEBI:17976"/>
        <dbReference type="ChEBI" id="CHEBI:57540"/>
        <dbReference type="ChEBI" id="CHEBI:57945"/>
        <dbReference type="EC" id="7.1.1.2"/>
    </reaction>
</comment>
<accession>A0A3G1GRB5</accession>
<comment type="similarity">
    <text evidence="2 15">Belongs to the complex I subunit 6 family.</text>
</comment>
<feature type="transmembrane region" description="Helical" evidence="15">
    <location>
        <begin position="134"/>
        <end position="155"/>
    </location>
</feature>
<keyword evidence="8 15" id="KW-1278">Translocase</keyword>
<dbReference type="InterPro" id="IPR050269">
    <property type="entry name" value="ComplexI_Subunit6"/>
</dbReference>
<dbReference type="AlphaFoldDB" id="A0A3G1GRB5"/>
<comment type="function">
    <text evidence="15">Core subunit of the mitochondrial membrane respiratory chain NADH dehydrogenase (Complex I) which catalyzes electron transfer from NADH through the respiratory chain, using ubiquinone as an electron acceptor. Essential for the catalytic activity and assembly of complex I.</text>
</comment>
<evidence type="ECO:0000256" key="9">
    <source>
        <dbReference type="ARBA" id="ARBA00022982"/>
    </source>
</evidence>
<dbReference type="EMBL" id="KX943461">
    <property type="protein sequence ID" value="APX40340.1"/>
    <property type="molecule type" value="Genomic_DNA"/>
</dbReference>
<evidence type="ECO:0000256" key="7">
    <source>
        <dbReference type="ARBA" id="ARBA00022692"/>
    </source>
</evidence>
<evidence type="ECO:0000256" key="1">
    <source>
        <dbReference type="ARBA" id="ARBA00004225"/>
    </source>
</evidence>
<evidence type="ECO:0000256" key="15">
    <source>
        <dbReference type="RuleBase" id="RU004430"/>
    </source>
</evidence>
<dbReference type="InterPro" id="IPR001457">
    <property type="entry name" value="NADH_UbQ/plastoQ_OxRdtase_su6"/>
</dbReference>
<reference evidence="16" key="1">
    <citation type="journal article" date="2015" name="Methods Ecol Evol 6">
        <title>Validating the power of mitochondrial metagenomics for community ecology and phylogenetics of complex assemblages.</title>
        <authorList>
            <person name="Gomez-Rodriguez C."/>
            <person name="Crampton-Platt A."/>
            <person name="Timmermans M.J.T.N."/>
            <person name="Baselga A."/>
            <person name="Vogler A.P."/>
        </authorList>
    </citation>
    <scope>NUCLEOTIDE SEQUENCE</scope>
</reference>
<keyword evidence="5 15" id="KW-0813">Transport</keyword>
<evidence type="ECO:0000256" key="3">
    <source>
        <dbReference type="ARBA" id="ARBA00012944"/>
    </source>
</evidence>
<feature type="transmembrane region" description="Helical" evidence="15">
    <location>
        <begin position="76"/>
        <end position="97"/>
    </location>
</feature>
<geneLocation type="mitochondrion" evidence="16"/>
<dbReference type="PANTHER" id="PTHR11435">
    <property type="entry name" value="NADH UBIQUINONE OXIDOREDUCTASE SUBUNIT ND6"/>
    <property type="match status" value="1"/>
</dbReference>
<evidence type="ECO:0000256" key="12">
    <source>
        <dbReference type="ARBA" id="ARBA00023128"/>
    </source>
</evidence>
<keyword evidence="10 15" id="KW-1133">Transmembrane helix</keyword>
<dbReference type="Pfam" id="PF00499">
    <property type="entry name" value="Oxidored_q3"/>
    <property type="match status" value="1"/>
</dbReference>
<keyword evidence="15" id="KW-0830">Ubiquinone</keyword>
<dbReference type="EC" id="7.1.1.2" evidence="3 15"/>
<proteinExistence type="inferred from homology"/>
<evidence type="ECO:0000256" key="4">
    <source>
        <dbReference type="ARBA" id="ARBA00021095"/>
    </source>
</evidence>
<sequence>MLISLIIVSSFTFCLMNHPLTSGLILLIQTVLIALISGSMNFNFWFSYIVFLIMIGGMLVLFIYMTSVASNEKFKFSSTMTFIILATIIVSLATLLIDPAINITPLQVMETSSMGSKKNPDQLLSKYLNYPHSMIYTLMVMYLLITLIAIVKITIKAKGTLRQSF</sequence>
<dbReference type="PANTHER" id="PTHR11435:SF1">
    <property type="entry name" value="NADH-UBIQUINONE OXIDOREDUCTASE CHAIN 6"/>
    <property type="match status" value="1"/>
</dbReference>
<keyword evidence="6 15" id="KW-0679">Respiratory chain</keyword>
<gene>
    <name evidence="16" type="primary">nad6</name>
</gene>
<comment type="subcellular location">
    <subcellularLocation>
        <location evidence="1 15">Mitochondrion membrane</location>
        <topology evidence="1 15">Multi-pass membrane protein</topology>
    </subcellularLocation>
</comment>
<evidence type="ECO:0000256" key="8">
    <source>
        <dbReference type="ARBA" id="ARBA00022967"/>
    </source>
</evidence>
<evidence type="ECO:0000256" key="5">
    <source>
        <dbReference type="ARBA" id="ARBA00022448"/>
    </source>
</evidence>
<name>A0A3G1GRB5_9CUCU</name>
<dbReference type="GO" id="GO:0031966">
    <property type="term" value="C:mitochondrial membrane"/>
    <property type="evidence" value="ECO:0007669"/>
    <property type="project" value="UniProtKB-SubCell"/>
</dbReference>
<evidence type="ECO:0000256" key="10">
    <source>
        <dbReference type="ARBA" id="ARBA00022989"/>
    </source>
</evidence>
<protein>
    <recommendedName>
        <fullName evidence="4 15">NADH-ubiquinone oxidoreductase chain 6</fullName>
        <ecNumber evidence="3 15">7.1.1.2</ecNumber>
    </recommendedName>
</protein>
<evidence type="ECO:0000256" key="6">
    <source>
        <dbReference type="ARBA" id="ARBA00022660"/>
    </source>
</evidence>
<evidence type="ECO:0000256" key="13">
    <source>
        <dbReference type="ARBA" id="ARBA00023136"/>
    </source>
</evidence>
<evidence type="ECO:0000256" key="2">
    <source>
        <dbReference type="ARBA" id="ARBA00005698"/>
    </source>
</evidence>